<accession>A0A382JCD4</accession>
<organism evidence="1">
    <name type="scientific">marine metagenome</name>
    <dbReference type="NCBI Taxonomy" id="408172"/>
    <lineage>
        <taxon>unclassified sequences</taxon>
        <taxon>metagenomes</taxon>
        <taxon>ecological metagenomes</taxon>
    </lineage>
</organism>
<feature type="non-terminal residue" evidence="1">
    <location>
        <position position="73"/>
    </location>
</feature>
<protein>
    <submittedName>
        <fullName evidence="1">Uncharacterized protein</fullName>
    </submittedName>
</protein>
<dbReference type="AlphaFoldDB" id="A0A382JCD4"/>
<sequence length="73" mass="8131">MDNGKSSNDLTTDRKAVSYIDKSRDFYSAQGYGKPYRWASNVETSFTRLKKPLNQCRVGLVTTATIPKPGVSL</sequence>
<proteinExistence type="predicted"/>
<reference evidence="1" key="1">
    <citation type="submission" date="2018-05" db="EMBL/GenBank/DDBJ databases">
        <authorList>
            <person name="Lanie J.A."/>
            <person name="Ng W.-L."/>
            <person name="Kazmierczak K.M."/>
            <person name="Andrzejewski T.M."/>
            <person name="Davidsen T.M."/>
            <person name="Wayne K.J."/>
            <person name="Tettelin H."/>
            <person name="Glass J.I."/>
            <person name="Rusch D."/>
            <person name="Podicherti R."/>
            <person name="Tsui H.-C.T."/>
            <person name="Winkler M.E."/>
        </authorList>
    </citation>
    <scope>NUCLEOTIDE SEQUENCE</scope>
</reference>
<evidence type="ECO:0000313" key="1">
    <source>
        <dbReference type="EMBL" id="SVC08937.1"/>
    </source>
</evidence>
<dbReference type="EMBL" id="UINC01072936">
    <property type="protein sequence ID" value="SVC08937.1"/>
    <property type="molecule type" value="Genomic_DNA"/>
</dbReference>
<gene>
    <name evidence="1" type="ORF">METZ01_LOCUS261791</name>
</gene>
<name>A0A382JCD4_9ZZZZ</name>